<proteinExistence type="predicted"/>
<protein>
    <submittedName>
        <fullName evidence="2">Response regulator receiver protein</fullName>
    </submittedName>
</protein>
<dbReference type="GO" id="GO:0003677">
    <property type="term" value="F:DNA binding"/>
    <property type="evidence" value="ECO:0007669"/>
    <property type="project" value="InterPro"/>
</dbReference>
<organism evidence="2 3">
    <name type="scientific">Chitinophaga pinensis (strain ATCC 43595 / DSM 2588 / LMG 13176 / NBRC 15968 / NCIMB 11800 / UQM 2034)</name>
    <dbReference type="NCBI Taxonomy" id="485918"/>
    <lineage>
        <taxon>Bacteria</taxon>
        <taxon>Pseudomonadati</taxon>
        <taxon>Bacteroidota</taxon>
        <taxon>Chitinophagia</taxon>
        <taxon>Chitinophagales</taxon>
        <taxon>Chitinophagaceae</taxon>
        <taxon>Chitinophaga</taxon>
    </lineage>
</organism>
<evidence type="ECO:0000313" key="3">
    <source>
        <dbReference type="Proteomes" id="UP000002215"/>
    </source>
</evidence>
<evidence type="ECO:0000313" key="2">
    <source>
        <dbReference type="EMBL" id="ACU59577.1"/>
    </source>
</evidence>
<reference evidence="3" key="1">
    <citation type="submission" date="2009-08" db="EMBL/GenBank/DDBJ databases">
        <title>The complete genome of Chitinophaga pinensis DSM 2588.</title>
        <authorList>
            <consortium name="US DOE Joint Genome Institute (JGI-PGF)"/>
            <person name="Lucas S."/>
            <person name="Copeland A."/>
            <person name="Lapidus A."/>
            <person name="Glavina del Rio T."/>
            <person name="Dalin E."/>
            <person name="Tice H."/>
            <person name="Bruce D."/>
            <person name="Goodwin L."/>
            <person name="Pitluck S."/>
            <person name="Kyrpides N."/>
            <person name="Mavromatis K."/>
            <person name="Ivanova N."/>
            <person name="Mikhailova N."/>
            <person name="Sims D."/>
            <person name="Meinche L."/>
            <person name="Brettin T."/>
            <person name="Detter J.C."/>
            <person name="Han C."/>
            <person name="Larimer F."/>
            <person name="Land M."/>
            <person name="Hauser L."/>
            <person name="Markowitz V."/>
            <person name="Cheng J.-F."/>
            <person name="Hugenholtz P."/>
            <person name="Woyke T."/>
            <person name="Wu D."/>
            <person name="Spring S."/>
            <person name="Klenk H.-P."/>
            <person name="Eisen J.A."/>
        </authorList>
    </citation>
    <scope>NUCLEOTIDE SEQUENCE [LARGE SCALE GENOMIC DNA]</scope>
    <source>
        <strain evidence="3">ATCC 43595 / DSM 2588 / LMG 13176 / NBRC 15968 / NCIMB 11800 / UQM 2034</strain>
    </source>
</reference>
<name>A0A979G289_CHIPD</name>
<dbReference type="Proteomes" id="UP000002215">
    <property type="component" value="Chromosome"/>
</dbReference>
<accession>A0A979G289</accession>
<dbReference type="Gene3D" id="2.40.50.1020">
    <property type="entry name" value="LytTr DNA-binding domain"/>
    <property type="match status" value="1"/>
</dbReference>
<dbReference type="OrthoDB" id="651988at2"/>
<evidence type="ECO:0000259" key="1">
    <source>
        <dbReference type="SMART" id="SM00850"/>
    </source>
</evidence>
<dbReference type="AlphaFoldDB" id="A0A979G289"/>
<sequence length="202" mass="23248">MDNHNVKTDAIMDVYKSGASQDFILIKDCLLYIGGSETIYQNGNDAPGMQHLKGTYRLPDKNILYALGSANGNFGVSDSSETGKAGPFGWKKSFLVFRNQKYFTVQTDHIAFFYIRNNCVSFKCFDKQVYTINHSLDQIIHAVSPHQFFRINRQYVVNFSAIKEVEPYFTRKLCVNLLVDTPDKLLINKERTTNFLSWMEDR</sequence>
<dbReference type="Pfam" id="PF04397">
    <property type="entry name" value="LytTR"/>
    <property type="match status" value="1"/>
</dbReference>
<feature type="domain" description="HTH LytTR-type" evidence="1">
    <location>
        <begin position="100"/>
        <end position="200"/>
    </location>
</feature>
<dbReference type="EMBL" id="CP001699">
    <property type="protein sequence ID" value="ACU59577.1"/>
    <property type="molecule type" value="Genomic_DNA"/>
</dbReference>
<dbReference type="SMART" id="SM00850">
    <property type="entry name" value="LytTR"/>
    <property type="match status" value="1"/>
</dbReference>
<reference evidence="2 3" key="2">
    <citation type="journal article" date="2010" name="Stand. Genomic Sci.">
        <title>Complete genome sequence of Chitinophaga pinensis type strain (UQM 2034).</title>
        <authorList>
            <person name="Glavina Del Rio T."/>
            <person name="Abt B."/>
            <person name="Spring S."/>
            <person name="Lapidus A."/>
            <person name="Nolan M."/>
            <person name="Tice H."/>
            <person name="Copeland A."/>
            <person name="Cheng J.F."/>
            <person name="Chen F."/>
            <person name="Bruce D."/>
            <person name="Goodwin L."/>
            <person name="Pitluck S."/>
            <person name="Ivanova N."/>
            <person name="Mavromatis K."/>
            <person name="Mikhailova N."/>
            <person name="Pati A."/>
            <person name="Chen A."/>
            <person name="Palaniappan K."/>
            <person name="Land M."/>
            <person name="Hauser L."/>
            <person name="Chang Y.J."/>
            <person name="Jeffries C.D."/>
            <person name="Chain P."/>
            <person name="Saunders E."/>
            <person name="Detter J.C."/>
            <person name="Brettin T."/>
            <person name="Rohde M."/>
            <person name="Goker M."/>
            <person name="Bristow J."/>
            <person name="Eisen J.A."/>
            <person name="Markowitz V."/>
            <person name="Hugenholtz P."/>
            <person name="Kyrpides N.C."/>
            <person name="Klenk H.P."/>
            <person name="Lucas S."/>
        </authorList>
    </citation>
    <scope>NUCLEOTIDE SEQUENCE [LARGE SCALE GENOMIC DNA]</scope>
    <source>
        <strain evidence="3">ATCC 43595 / DSM 2588 / LMG 13176 / NBRC 15968 / NCIMB 11800 / UQM 2034</strain>
    </source>
</reference>
<dbReference type="RefSeq" id="WP_012789753.1">
    <property type="nucleotide sequence ID" value="NC_013132.1"/>
</dbReference>
<dbReference type="KEGG" id="cpi:Cpin_2084"/>
<dbReference type="InterPro" id="IPR007492">
    <property type="entry name" value="LytTR_DNA-bd_dom"/>
</dbReference>
<gene>
    <name evidence="2" type="ordered locus">Cpin_2084</name>
</gene>